<evidence type="ECO:0000256" key="1">
    <source>
        <dbReference type="SAM" id="MobiDB-lite"/>
    </source>
</evidence>
<evidence type="ECO:0000313" key="2">
    <source>
        <dbReference type="EMBL" id="EFE48332.1"/>
    </source>
</evidence>
<feature type="region of interest" description="Disordered" evidence="1">
    <location>
        <begin position="109"/>
        <end position="148"/>
    </location>
</feature>
<proteinExistence type="predicted"/>
<evidence type="ECO:0000313" key="3">
    <source>
        <dbReference type="Proteomes" id="UP000005536"/>
    </source>
</evidence>
<dbReference type="Proteomes" id="UP000005536">
    <property type="component" value="Unassembled WGS sequence"/>
</dbReference>
<organism evidence="2 3">
    <name type="scientific">Neisseria elongata subsp. glycolytica ATCC 29315</name>
    <dbReference type="NCBI Taxonomy" id="546263"/>
    <lineage>
        <taxon>Bacteria</taxon>
        <taxon>Pseudomonadati</taxon>
        <taxon>Pseudomonadota</taxon>
        <taxon>Betaproteobacteria</taxon>
        <taxon>Neisseriales</taxon>
        <taxon>Neisseriaceae</taxon>
        <taxon>Neisseria</taxon>
    </lineage>
</organism>
<accession>D4DV55</accession>
<dbReference type="AlphaFoldDB" id="D4DV55"/>
<dbReference type="InterPro" id="IPR045853">
    <property type="entry name" value="Pep_chain_release_fac_I_sf"/>
</dbReference>
<name>D4DV55_NEIEG</name>
<sequence length="178" mass="19727">MIYLQISTAQGPAECRIFARFVLKKLLAEAEARNVKAEIAGETADKHGILSAVLILEGAAADTLAQSWQGTLQWVCASPVRPKHPRKNWYIGIFRLPENPKCRLKAKSSSKPAARAAKAGSTSINRVGRPRHTQSQRYFRAGGKRTQPYQSRKFKSDILVNGIPGKVREVLEMIESSE</sequence>
<feature type="compositionally biased region" description="Low complexity" evidence="1">
    <location>
        <begin position="109"/>
        <end position="121"/>
    </location>
</feature>
<gene>
    <name evidence="2" type="primary">prfH</name>
    <name evidence="2" type="ORF">NEIELOOT_02971</name>
</gene>
<dbReference type="SUPFAM" id="SSF75620">
    <property type="entry name" value="Release factor"/>
    <property type="match status" value="1"/>
</dbReference>
<dbReference type="EMBL" id="ADBF01000256">
    <property type="protein sequence ID" value="EFE48332.1"/>
    <property type="molecule type" value="Genomic_DNA"/>
</dbReference>
<protein>
    <submittedName>
        <fullName evidence="2">Peptide chain release factor-like protein</fullName>
    </submittedName>
</protein>
<reference evidence="2 3" key="1">
    <citation type="submission" date="2010-02" db="EMBL/GenBank/DDBJ databases">
        <authorList>
            <person name="Weinstock G."/>
            <person name="Sodergren E."/>
            <person name="Clifton S."/>
            <person name="Fulton L."/>
            <person name="Fulton B."/>
            <person name="Courtney L."/>
            <person name="Fronick C."/>
            <person name="Harrison M."/>
            <person name="Strong C."/>
            <person name="Farmer C."/>
            <person name="Delahaunty K."/>
            <person name="Markovic C."/>
            <person name="Hall O."/>
            <person name="Minx P."/>
            <person name="Tomlinson C."/>
            <person name="Mitreva M."/>
            <person name="Nelson J."/>
            <person name="Hou S."/>
            <person name="Wollam A."/>
            <person name="Pepin K.H."/>
            <person name="Johnson M."/>
            <person name="Bhonagiri V."/>
            <person name="Zhang X."/>
            <person name="Suruliraj S."/>
            <person name="Warren W."/>
            <person name="Chinwalla A."/>
            <person name="Mardis E.R."/>
            <person name="Wilson R.K."/>
        </authorList>
    </citation>
    <scope>NUCLEOTIDE SEQUENCE [LARGE SCALE GENOMIC DNA]</scope>
    <source>
        <strain evidence="2 3">ATCC 29315</strain>
    </source>
</reference>
<comment type="caution">
    <text evidence="2">The sequence shown here is derived from an EMBL/GenBank/DDBJ whole genome shotgun (WGS) entry which is preliminary data.</text>
</comment>